<dbReference type="CDD" id="cd02947">
    <property type="entry name" value="TRX_family"/>
    <property type="match status" value="1"/>
</dbReference>
<feature type="site" description="Contributes to redox potential value" evidence="8">
    <location>
        <position position="35"/>
    </location>
</feature>
<evidence type="ECO:0000259" key="10">
    <source>
        <dbReference type="PROSITE" id="PS51352"/>
    </source>
</evidence>
<dbReference type="STRING" id="1818881.A3196_01915"/>
<comment type="similarity">
    <text evidence="1 7">Belongs to the thioredoxin family.</text>
</comment>
<dbReference type="EMBL" id="LVJZ01000003">
    <property type="protein sequence ID" value="ODB95614.1"/>
    <property type="molecule type" value="Genomic_DNA"/>
</dbReference>
<evidence type="ECO:0000256" key="1">
    <source>
        <dbReference type="ARBA" id="ARBA00008987"/>
    </source>
</evidence>
<dbReference type="PANTHER" id="PTHR45663:SF11">
    <property type="entry name" value="GEO12009P1"/>
    <property type="match status" value="1"/>
</dbReference>
<feature type="domain" description="Thioredoxin" evidence="10">
    <location>
        <begin position="1"/>
        <end position="108"/>
    </location>
</feature>
<feature type="disulfide bond" description="Redox-active" evidence="9">
    <location>
        <begin position="33"/>
        <end position="36"/>
    </location>
</feature>
<evidence type="ECO:0000313" key="12">
    <source>
        <dbReference type="Proteomes" id="UP000094849"/>
    </source>
</evidence>
<dbReference type="Gene3D" id="3.40.30.10">
    <property type="entry name" value="Glutaredoxin"/>
    <property type="match status" value="1"/>
</dbReference>
<dbReference type="GO" id="GO:0015035">
    <property type="term" value="F:protein-disulfide reductase activity"/>
    <property type="evidence" value="ECO:0007669"/>
    <property type="project" value="UniProtKB-UniRule"/>
</dbReference>
<feature type="site" description="Deprotonates C-terminal active site Cys" evidence="8">
    <location>
        <position position="27"/>
    </location>
</feature>
<dbReference type="NCBIfam" id="NF006898">
    <property type="entry name" value="PRK09381.1"/>
    <property type="match status" value="1"/>
</dbReference>
<name>A0A1E2UZM5_9GAMM</name>
<dbReference type="InterPro" id="IPR036249">
    <property type="entry name" value="Thioredoxin-like_sf"/>
</dbReference>
<evidence type="ECO:0000256" key="7">
    <source>
        <dbReference type="PIRNR" id="PIRNR000077"/>
    </source>
</evidence>
<reference evidence="11 12" key="1">
    <citation type="submission" date="2016-03" db="EMBL/GenBank/DDBJ databases">
        <title>Chemosynthetic sulphur-oxidizing symbionts of marine invertebrate animals are capable of nitrogen fixation.</title>
        <authorList>
            <person name="Petersen J.M."/>
            <person name="Kemper A."/>
            <person name="Gruber-Vodicka H."/>
            <person name="Cardini U."/>
            <person name="Geest Mvander."/>
            <person name="Kleiner M."/>
            <person name="Bulgheresi S."/>
            <person name="Fussmann M."/>
            <person name="Herbold C."/>
            <person name="Seah B.K.B."/>
            <person name="Antony C.Paul."/>
            <person name="Liu D."/>
            <person name="Belitz A."/>
            <person name="Weber M."/>
        </authorList>
    </citation>
    <scope>NUCLEOTIDE SEQUENCE [LARGE SCALE GENOMIC DNA]</scope>
    <source>
        <strain evidence="11">G_D</strain>
    </source>
</reference>
<organism evidence="11 12">
    <name type="scientific">Candidatus Thiodiazotropha endoloripes</name>
    <dbReference type="NCBI Taxonomy" id="1818881"/>
    <lineage>
        <taxon>Bacteria</taxon>
        <taxon>Pseudomonadati</taxon>
        <taxon>Pseudomonadota</taxon>
        <taxon>Gammaproteobacteria</taxon>
        <taxon>Chromatiales</taxon>
        <taxon>Sedimenticolaceae</taxon>
        <taxon>Candidatus Thiodiazotropha</taxon>
    </lineage>
</organism>
<keyword evidence="2" id="KW-0813">Transport</keyword>
<evidence type="ECO:0000256" key="3">
    <source>
        <dbReference type="ARBA" id="ARBA00022982"/>
    </source>
</evidence>
<proteinExistence type="inferred from homology"/>
<accession>A0A1E2UZM5</accession>
<evidence type="ECO:0000313" key="11">
    <source>
        <dbReference type="EMBL" id="ODB95614.1"/>
    </source>
</evidence>
<dbReference type="PIRSF" id="PIRSF000077">
    <property type="entry name" value="Thioredoxin"/>
    <property type="match status" value="1"/>
</dbReference>
<dbReference type="PROSITE" id="PS00194">
    <property type="entry name" value="THIOREDOXIN_1"/>
    <property type="match status" value="1"/>
</dbReference>
<dbReference type="InterPro" id="IPR013766">
    <property type="entry name" value="Thioredoxin_domain"/>
</dbReference>
<dbReference type="Proteomes" id="UP000094849">
    <property type="component" value="Unassembled WGS sequence"/>
</dbReference>
<evidence type="ECO:0000256" key="2">
    <source>
        <dbReference type="ARBA" id="ARBA00022448"/>
    </source>
</evidence>
<dbReference type="AlphaFoldDB" id="A0A1E2UZM5"/>
<dbReference type="PROSITE" id="PS51352">
    <property type="entry name" value="THIOREDOXIN_2"/>
    <property type="match status" value="1"/>
</dbReference>
<dbReference type="OrthoDB" id="9790390at2"/>
<keyword evidence="4 9" id="KW-1015">Disulfide bond</keyword>
<dbReference type="NCBIfam" id="TIGR01068">
    <property type="entry name" value="thioredoxin"/>
    <property type="match status" value="1"/>
</dbReference>
<dbReference type="InterPro" id="IPR005746">
    <property type="entry name" value="Thioredoxin"/>
</dbReference>
<gene>
    <name evidence="11" type="ORF">A3196_01915</name>
</gene>
<dbReference type="FunFam" id="3.40.30.10:FF:000001">
    <property type="entry name" value="Thioredoxin"/>
    <property type="match status" value="1"/>
</dbReference>
<feature type="active site" description="Nucleophile" evidence="8">
    <location>
        <position position="36"/>
    </location>
</feature>
<evidence type="ECO:0000256" key="6">
    <source>
        <dbReference type="NCBIfam" id="TIGR01068"/>
    </source>
</evidence>
<feature type="site" description="Contributes to redox potential value" evidence="8">
    <location>
        <position position="34"/>
    </location>
</feature>
<keyword evidence="5 9" id="KW-0676">Redox-active center</keyword>
<keyword evidence="12" id="KW-1185">Reference proteome</keyword>
<dbReference type="PANTHER" id="PTHR45663">
    <property type="entry name" value="GEO12009P1"/>
    <property type="match status" value="1"/>
</dbReference>
<keyword evidence="3" id="KW-0249">Electron transport</keyword>
<dbReference type="RefSeq" id="WP_068989632.1">
    <property type="nucleotide sequence ID" value="NZ_LVJW01000006.1"/>
</dbReference>
<dbReference type="Pfam" id="PF00085">
    <property type="entry name" value="Thioredoxin"/>
    <property type="match status" value="1"/>
</dbReference>
<dbReference type="PRINTS" id="PR00421">
    <property type="entry name" value="THIOREDOXIN"/>
</dbReference>
<evidence type="ECO:0000256" key="5">
    <source>
        <dbReference type="ARBA" id="ARBA00023284"/>
    </source>
</evidence>
<feature type="active site" description="Nucleophile" evidence="8">
    <location>
        <position position="33"/>
    </location>
</feature>
<sequence>MSEQIVHITDDSFESDVLQSSQPVLIDYWAEWCGPCKMIAPVLDEIAKEYGDKLKVAKLNIDENPNTPPKYGIRGIPTLMLFKNGEVEATKVGAVSKSQLVAFIDSNL</sequence>
<protein>
    <recommendedName>
        <fullName evidence="6 7">Thioredoxin</fullName>
    </recommendedName>
</protein>
<dbReference type="SUPFAM" id="SSF52833">
    <property type="entry name" value="Thioredoxin-like"/>
    <property type="match status" value="1"/>
</dbReference>
<evidence type="ECO:0000256" key="9">
    <source>
        <dbReference type="PIRSR" id="PIRSR000077-4"/>
    </source>
</evidence>
<dbReference type="InterPro" id="IPR017937">
    <property type="entry name" value="Thioredoxin_CS"/>
</dbReference>
<dbReference type="GO" id="GO:0045454">
    <property type="term" value="P:cell redox homeostasis"/>
    <property type="evidence" value="ECO:0007669"/>
    <property type="project" value="TreeGrafter"/>
</dbReference>
<dbReference type="GO" id="GO:0005829">
    <property type="term" value="C:cytosol"/>
    <property type="evidence" value="ECO:0007669"/>
    <property type="project" value="TreeGrafter"/>
</dbReference>
<evidence type="ECO:0000256" key="8">
    <source>
        <dbReference type="PIRSR" id="PIRSR000077-1"/>
    </source>
</evidence>
<evidence type="ECO:0000256" key="4">
    <source>
        <dbReference type="ARBA" id="ARBA00023157"/>
    </source>
</evidence>
<comment type="caution">
    <text evidence="11">The sequence shown here is derived from an EMBL/GenBank/DDBJ whole genome shotgun (WGS) entry which is preliminary data.</text>
</comment>